<evidence type="ECO:0000256" key="2">
    <source>
        <dbReference type="ARBA" id="ARBA00022741"/>
    </source>
</evidence>
<dbReference type="SUPFAM" id="SSF63862">
    <property type="entry name" value="Thiamin pyrophosphokinase, substrate-binding domain"/>
    <property type="match status" value="1"/>
</dbReference>
<dbReference type="PANTHER" id="PTHR13622:SF8">
    <property type="entry name" value="THIAMIN PYROPHOSPHOKINASE 1"/>
    <property type="match status" value="1"/>
</dbReference>
<dbReference type="Pfam" id="PF04265">
    <property type="entry name" value="TPK_B1_binding"/>
    <property type="match status" value="1"/>
</dbReference>
<protein>
    <submittedName>
        <fullName evidence="6">cAMP-dependent protein kinase subunit</fullName>
    </submittedName>
</protein>
<evidence type="ECO:0000313" key="7">
    <source>
        <dbReference type="Proteomes" id="UP000570595"/>
    </source>
</evidence>
<dbReference type="Gene3D" id="3.40.50.10240">
    <property type="entry name" value="Thiamin pyrophosphokinase, catalytic domain"/>
    <property type="match status" value="1"/>
</dbReference>
<comment type="caution">
    <text evidence="6">The sequence shown here is derived from an EMBL/GenBank/DDBJ whole genome shotgun (WGS) entry which is preliminary data.</text>
</comment>
<evidence type="ECO:0000313" key="6">
    <source>
        <dbReference type="EMBL" id="KAF4663849.1"/>
    </source>
</evidence>
<dbReference type="GO" id="GO:0004788">
    <property type="term" value="F:thiamine diphosphokinase activity"/>
    <property type="evidence" value="ECO:0007669"/>
    <property type="project" value="InterPro"/>
</dbReference>
<dbReference type="PANTHER" id="PTHR13622">
    <property type="entry name" value="THIAMIN PYROPHOSPHOKINASE"/>
    <property type="match status" value="1"/>
</dbReference>
<keyword evidence="3 6" id="KW-0418">Kinase</keyword>
<reference evidence="6 7" key="1">
    <citation type="submission" date="2020-04" db="EMBL/GenBank/DDBJ databases">
        <title>Perkinsus olseni comparative genomics.</title>
        <authorList>
            <person name="Bogema D.R."/>
        </authorList>
    </citation>
    <scope>NUCLEOTIDE SEQUENCE [LARGE SCALE GENOMIC DNA]</scope>
    <source>
        <strain evidence="6">ATCC PRA-179</strain>
    </source>
</reference>
<proteinExistence type="predicted"/>
<dbReference type="GO" id="GO:0009229">
    <property type="term" value="P:thiamine diphosphate biosynthetic process"/>
    <property type="evidence" value="ECO:0007669"/>
    <property type="project" value="InterPro"/>
</dbReference>
<dbReference type="InterPro" id="IPR007373">
    <property type="entry name" value="Thiamin_PyroPKinase_B1-bd"/>
</dbReference>
<keyword evidence="2" id="KW-0547">Nucleotide-binding</keyword>
<dbReference type="InterPro" id="IPR036759">
    <property type="entry name" value="TPK_catalytic_sf"/>
</dbReference>
<dbReference type="AlphaFoldDB" id="A0A7J6LX24"/>
<dbReference type="EMBL" id="JABAHT010000132">
    <property type="protein sequence ID" value="KAF4663849.1"/>
    <property type="molecule type" value="Genomic_DNA"/>
</dbReference>
<gene>
    <name evidence="6" type="primary">TPK1</name>
    <name evidence="6" type="ORF">FOZ61_001333</name>
</gene>
<keyword evidence="4" id="KW-0067">ATP-binding</keyword>
<dbReference type="GO" id="GO:0005524">
    <property type="term" value="F:ATP binding"/>
    <property type="evidence" value="ECO:0007669"/>
    <property type="project" value="UniProtKB-KW"/>
</dbReference>
<feature type="domain" description="Thiamin pyrophosphokinase thiamin-binding" evidence="5">
    <location>
        <begin position="280"/>
        <end position="332"/>
    </location>
</feature>
<organism evidence="6 7">
    <name type="scientific">Perkinsus olseni</name>
    <name type="common">Perkinsus atlanticus</name>
    <dbReference type="NCBI Taxonomy" id="32597"/>
    <lineage>
        <taxon>Eukaryota</taxon>
        <taxon>Sar</taxon>
        <taxon>Alveolata</taxon>
        <taxon>Perkinsozoa</taxon>
        <taxon>Perkinsea</taxon>
        <taxon>Perkinsida</taxon>
        <taxon>Perkinsidae</taxon>
        <taxon>Perkinsus</taxon>
    </lineage>
</organism>
<accession>A0A7J6LX24</accession>
<evidence type="ECO:0000259" key="5">
    <source>
        <dbReference type="Pfam" id="PF04265"/>
    </source>
</evidence>
<dbReference type="OrthoDB" id="25149at2759"/>
<keyword evidence="1" id="KW-0808">Transferase</keyword>
<evidence type="ECO:0000256" key="3">
    <source>
        <dbReference type="ARBA" id="ARBA00022777"/>
    </source>
</evidence>
<evidence type="ECO:0000256" key="1">
    <source>
        <dbReference type="ARBA" id="ARBA00022679"/>
    </source>
</evidence>
<dbReference type="SUPFAM" id="SSF63999">
    <property type="entry name" value="Thiamin pyrophosphokinase, catalytic domain"/>
    <property type="match status" value="1"/>
</dbReference>
<dbReference type="Proteomes" id="UP000570595">
    <property type="component" value="Unassembled WGS sequence"/>
</dbReference>
<evidence type="ECO:0000256" key="4">
    <source>
        <dbReference type="ARBA" id="ARBA00022840"/>
    </source>
</evidence>
<name>A0A7J6LX24_PEROL</name>
<dbReference type="InterPro" id="IPR036371">
    <property type="entry name" value="TPK_B1-bd_sf"/>
</dbReference>
<dbReference type="GO" id="GO:0016301">
    <property type="term" value="F:kinase activity"/>
    <property type="evidence" value="ECO:0007669"/>
    <property type="project" value="UniProtKB-KW"/>
</dbReference>
<dbReference type="GO" id="GO:0030975">
    <property type="term" value="F:thiamine binding"/>
    <property type="evidence" value="ECO:0007669"/>
    <property type="project" value="InterPro"/>
</dbReference>
<sequence>MISTLVFSSPGWRLLPDRQTSEIGFHPHMPVWELWPFLQRSSASGLQSSVRPLAVIVLNSPLPGGTAMKKLWDTAVRIGVVLCPGILPPSAPDYAHIRAVELVATRSQDMRRRRFQQTLRSVQRPTDASSIHLPYHNSLVRPEVIQSFQSSKFGEPLRVIKCSDECNTDLDKCMLYAAYHYNHNPDEYSAAGHDEAAPLVAVAGSINYGGRLDHTFSIINSLLTATRGTSKESAGAYAMRLPNKFRPILLDPDCLAMVLPAGDHSLQLGRTDCVRPERRYYAGVLPVEAPVRSCTTEGLRWNCEDYRLEFGGIISACNQISETTEMLRIVNSDPALFTMTLTAEEASLQPSSPMGDVGSSVPMEGFKSFYTSVTGRDEVQLPK</sequence>